<proteinExistence type="predicted"/>
<keyword evidence="3" id="KW-1185">Reference proteome</keyword>
<gene>
    <name evidence="2" type="ORF">QBC42DRAFT_111401</name>
</gene>
<dbReference type="InterPro" id="IPR036291">
    <property type="entry name" value="NAD(P)-bd_dom_sf"/>
</dbReference>
<organism evidence="2 3">
    <name type="scientific">Cladorrhinum samala</name>
    <dbReference type="NCBI Taxonomy" id="585594"/>
    <lineage>
        <taxon>Eukaryota</taxon>
        <taxon>Fungi</taxon>
        <taxon>Dikarya</taxon>
        <taxon>Ascomycota</taxon>
        <taxon>Pezizomycotina</taxon>
        <taxon>Sordariomycetes</taxon>
        <taxon>Sordariomycetidae</taxon>
        <taxon>Sordariales</taxon>
        <taxon>Podosporaceae</taxon>
        <taxon>Cladorrhinum</taxon>
    </lineage>
</organism>
<name>A0AAV9HH57_9PEZI</name>
<evidence type="ECO:0000313" key="2">
    <source>
        <dbReference type="EMBL" id="KAK4460009.1"/>
    </source>
</evidence>
<evidence type="ECO:0000313" key="3">
    <source>
        <dbReference type="Proteomes" id="UP001321749"/>
    </source>
</evidence>
<dbReference type="Gene3D" id="3.40.50.720">
    <property type="entry name" value="NAD(P)-binding Rossmann-like Domain"/>
    <property type="match status" value="1"/>
</dbReference>
<dbReference type="PANTHER" id="PTHR47534:SF3">
    <property type="entry name" value="ALCOHOL DEHYDROGENASE-LIKE C-TERMINAL DOMAIN-CONTAINING PROTEIN"/>
    <property type="match status" value="1"/>
</dbReference>
<sequence>MVSLQQMQASNARINTLAPGLVAVFVGGTSGIGEATMKEFAKHASQPRIYFVGRSDEAAARITIELESLNPGGQYNFIKADISLLRNVDNVCLDIQSRESLINLLFLTSGTAVTGIDTAESLHYHTAVTYYSRIRFISNLLPLLQRATSLRRVVTVFNNHSSKANNASALHSHSIPSAPKTLLSQQSFAIMTLALESLAFEAPDVTFIHSFPSPFLPATSNNTPAEAPQKKSPKTSPLMLVRSVFLKPVSTPQRPSSPPISIIEAGERQLFIATSARYPAKRGGNVKLTAGVGIESEAGEQITVARGTDGEEGSGVYLIGHEGNGQSGNGTVAVLKELREKDMVRRLWLHTVSEFTRITGSVFV</sequence>
<comment type="caution">
    <text evidence="2">The sequence shown here is derived from an EMBL/GenBank/DDBJ whole genome shotgun (WGS) entry which is preliminary data.</text>
</comment>
<dbReference type="EMBL" id="MU865022">
    <property type="protein sequence ID" value="KAK4460009.1"/>
    <property type="molecule type" value="Genomic_DNA"/>
</dbReference>
<dbReference type="Proteomes" id="UP001321749">
    <property type="component" value="Unassembled WGS sequence"/>
</dbReference>
<dbReference type="Pfam" id="PF00106">
    <property type="entry name" value="adh_short"/>
    <property type="match status" value="1"/>
</dbReference>
<dbReference type="AlphaFoldDB" id="A0AAV9HH57"/>
<accession>A0AAV9HH57</accession>
<dbReference type="InterPro" id="IPR002347">
    <property type="entry name" value="SDR_fam"/>
</dbReference>
<dbReference type="SUPFAM" id="SSF51735">
    <property type="entry name" value="NAD(P)-binding Rossmann-fold domains"/>
    <property type="match status" value="1"/>
</dbReference>
<keyword evidence="1" id="KW-0560">Oxidoreductase</keyword>
<reference evidence="2" key="1">
    <citation type="journal article" date="2023" name="Mol. Phylogenet. Evol.">
        <title>Genome-scale phylogeny and comparative genomics of the fungal order Sordariales.</title>
        <authorList>
            <person name="Hensen N."/>
            <person name="Bonometti L."/>
            <person name="Westerberg I."/>
            <person name="Brannstrom I.O."/>
            <person name="Guillou S."/>
            <person name="Cros-Aarteil S."/>
            <person name="Calhoun S."/>
            <person name="Haridas S."/>
            <person name="Kuo A."/>
            <person name="Mondo S."/>
            <person name="Pangilinan J."/>
            <person name="Riley R."/>
            <person name="LaButti K."/>
            <person name="Andreopoulos B."/>
            <person name="Lipzen A."/>
            <person name="Chen C."/>
            <person name="Yan M."/>
            <person name="Daum C."/>
            <person name="Ng V."/>
            <person name="Clum A."/>
            <person name="Steindorff A."/>
            <person name="Ohm R.A."/>
            <person name="Martin F."/>
            <person name="Silar P."/>
            <person name="Natvig D.O."/>
            <person name="Lalanne C."/>
            <person name="Gautier V."/>
            <person name="Ament-Velasquez S.L."/>
            <person name="Kruys A."/>
            <person name="Hutchinson M.I."/>
            <person name="Powell A.J."/>
            <person name="Barry K."/>
            <person name="Miller A.N."/>
            <person name="Grigoriev I.V."/>
            <person name="Debuchy R."/>
            <person name="Gladieux P."/>
            <person name="Hiltunen Thoren M."/>
            <person name="Johannesson H."/>
        </authorList>
    </citation>
    <scope>NUCLEOTIDE SEQUENCE</scope>
    <source>
        <strain evidence="2">PSN324</strain>
    </source>
</reference>
<evidence type="ECO:0000256" key="1">
    <source>
        <dbReference type="ARBA" id="ARBA00023002"/>
    </source>
</evidence>
<dbReference type="InterPro" id="IPR052228">
    <property type="entry name" value="Sec_Metab_Biosynth_Oxidored"/>
</dbReference>
<protein>
    <submittedName>
        <fullName evidence="2">Uncharacterized protein</fullName>
    </submittedName>
</protein>
<reference evidence="2" key="2">
    <citation type="submission" date="2023-06" db="EMBL/GenBank/DDBJ databases">
        <authorList>
            <consortium name="Lawrence Berkeley National Laboratory"/>
            <person name="Mondo S.J."/>
            <person name="Hensen N."/>
            <person name="Bonometti L."/>
            <person name="Westerberg I."/>
            <person name="Brannstrom I.O."/>
            <person name="Guillou S."/>
            <person name="Cros-Aarteil S."/>
            <person name="Calhoun S."/>
            <person name="Haridas S."/>
            <person name="Kuo A."/>
            <person name="Pangilinan J."/>
            <person name="Riley R."/>
            <person name="Labutti K."/>
            <person name="Andreopoulos B."/>
            <person name="Lipzen A."/>
            <person name="Chen C."/>
            <person name="Yanf M."/>
            <person name="Daum C."/>
            <person name="Ng V."/>
            <person name="Clum A."/>
            <person name="Steindorff A."/>
            <person name="Ohm R."/>
            <person name="Martin F."/>
            <person name="Silar P."/>
            <person name="Natvig D."/>
            <person name="Lalanne C."/>
            <person name="Gautier V."/>
            <person name="Ament-Velasquez S.L."/>
            <person name="Kruys A."/>
            <person name="Hutchinson M.I."/>
            <person name="Powell A.J."/>
            <person name="Barry K."/>
            <person name="Miller A.N."/>
            <person name="Grigoriev I.V."/>
            <person name="Debuchy R."/>
            <person name="Gladieux P."/>
            <person name="Thoren M.H."/>
            <person name="Johannesson H."/>
        </authorList>
    </citation>
    <scope>NUCLEOTIDE SEQUENCE</scope>
    <source>
        <strain evidence="2">PSN324</strain>
    </source>
</reference>
<dbReference type="GO" id="GO:0016491">
    <property type="term" value="F:oxidoreductase activity"/>
    <property type="evidence" value="ECO:0007669"/>
    <property type="project" value="UniProtKB-KW"/>
</dbReference>
<dbReference type="PANTHER" id="PTHR47534">
    <property type="entry name" value="YALI0E05731P"/>
    <property type="match status" value="1"/>
</dbReference>